<dbReference type="Gene3D" id="2.60.40.650">
    <property type="match status" value="1"/>
</dbReference>
<dbReference type="Proteomes" id="UP000189681">
    <property type="component" value="Unassembled WGS sequence"/>
</dbReference>
<feature type="region of interest" description="Disordered" evidence="1">
    <location>
        <begin position="351"/>
        <end position="378"/>
    </location>
</feature>
<protein>
    <submittedName>
        <fullName evidence="2">Uncharacterized protein</fullName>
    </submittedName>
</protein>
<comment type="caution">
    <text evidence="2">The sequence shown here is derived from an EMBL/GenBank/DDBJ whole genome shotgun (WGS) entry which is preliminary data.</text>
</comment>
<proteinExistence type="predicted"/>
<evidence type="ECO:0000256" key="1">
    <source>
        <dbReference type="SAM" id="MobiDB-lite"/>
    </source>
</evidence>
<dbReference type="SUPFAM" id="SSF63829">
    <property type="entry name" value="Calcium-dependent phosphotriesterase"/>
    <property type="match status" value="1"/>
</dbReference>
<evidence type="ECO:0000313" key="2">
    <source>
        <dbReference type="EMBL" id="OOP56932.1"/>
    </source>
</evidence>
<reference evidence="2 3" key="1">
    <citation type="journal article" date="2017" name="Water Res.">
        <title>Discovery and metagenomic analysis of an anammox bacterial enrichment related to Candidatus "Brocadia caroliniensis" in a full-scale glycerol-fed nitritation-denitritation separate centrate treatment process.</title>
        <authorList>
            <person name="Park H."/>
            <person name="Brotto A.C."/>
            <person name="van Loosdrecht M.C."/>
            <person name="Chandran K."/>
        </authorList>
    </citation>
    <scope>NUCLEOTIDE SEQUENCE [LARGE SCALE GENOMIC DNA]</scope>
    <source>
        <strain evidence="2">26THWARD</strain>
    </source>
</reference>
<dbReference type="AlphaFoldDB" id="A0A1V4AUX9"/>
<gene>
    <name evidence="2" type="ORF">AYP45_06355</name>
</gene>
<feature type="compositionally biased region" description="Basic and acidic residues" evidence="1">
    <location>
        <begin position="351"/>
        <end position="367"/>
    </location>
</feature>
<accession>A0A1V4AUX9</accession>
<name>A0A1V4AUX9_9BACT</name>
<evidence type="ECO:0000313" key="3">
    <source>
        <dbReference type="Proteomes" id="UP000189681"/>
    </source>
</evidence>
<sequence length="563" mass="61949">MAHRPFFFDSPETNLLDVLHDRYDNIYVGTEPNGLVYKITPSGQPQVLYDASEGEIHCLSIDSAGNIYAGTASGAQPQVPVAQPSQPPVQAGAITSLFKDEKSWDLNLPEEFPMAQPASLQQQKTVSKGIEAPPKTTGLPTAPNYVYKINQEGLAQKKLETSQSFVLGMSLDVQENLYVVTGNTSGVYKISGDESTSSLARVEEVQALCCLNTDKNELYFGTGNMGKVYKISPSFMKEGIFTSNVLDTTAPSNWGCIYWTDTQPEGTQLTLSTRSGNGEKPDVAWSGWSAPYMITGERITSPPARFIQYKAILQTKNGDSTPVLSAVSLSYLPKNQPPRIVSFVVEKELSPVSQKQHETKNDGKVESRPQGAAGQKPHHQIAQKNIQWEAEDPNNDTLQLTMYYRGVEEKMWKVIDKNSQKKGSFTWDTLRLPDGEYQVRLAVSDDPDNPPETAFSTEKTIEPVVIDNTKPDIKSLEAVAGTGGRYVISGTAQDDYSKIVKVQYTIDGQEWVSAYPVDGVFDSPEESFQITTRSLMPGDYTLVVNAFDSEGNIGIGKVLFEMK</sequence>
<organism evidence="2 3">
    <name type="scientific">Candidatus Brocadia carolinensis</name>
    <dbReference type="NCBI Taxonomy" id="1004156"/>
    <lineage>
        <taxon>Bacteria</taxon>
        <taxon>Pseudomonadati</taxon>
        <taxon>Planctomycetota</taxon>
        <taxon>Candidatus Brocadiia</taxon>
        <taxon>Candidatus Brocadiales</taxon>
        <taxon>Candidatus Brocadiaceae</taxon>
        <taxon>Candidatus Brocadia</taxon>
    </lineage>
</organism>
<dbReference type="EMBL" id="AYTS01000056">
    <property type="protein sequence ID" value="OOP56932.1"/>
    <property type="molecule type" value="Genomic_DNA"/>
</dbReference>
<dbReference type="STRING" id="1004156.AYP45_06355"/>